<evidence type="ECO:0000313" key="2">
    <source>
        <dbReference type="Proteomes" id="UP000054805"/>
    </source>
</evidence>
<dbReference type="AlphaFoldDB" id="A0A0V1JB73"/>
<reference evidence="1 2" key="1">
    <citation type="submission" date="2015-01" db="EMBL/GenBank/DDBJ databases">
        <title>Evolution of Trichinella species and genotypes.</title>
        <authorList>
            <person name="Korhonen P.K."/>
            <person name="Edoardo P."/>
            <person name="Giuseppe L.R."/>
            <person name="Gasser R.B."/>
        </authorList>
    </citation>
    <scope>NUCLEOTIDE SEQUENCE [LARGE SCALE GENOMIC DNA]</scope>
    <source>
        <strain evidence="1">ISS588</strain>
    </source>
</reference>
<comment type="caution">
    <text evidence="1">The sequence shown here is derived from an EMBL/GenBank/DDBJ whole genome shotgun (WGS) entry which is preliminary data.</text>
</comment>
<proteinExistence type="predicted"/>
<sequence length="93" mass="11184">LLFFLYHELIRVLACLKQAPWLWQETNNHLEGWYNQLNKKTNKNKLRFYKLLNLLIEEQSIIEILINQVLSKTPAAGDFTYCSYHLLFNVVHY</sequence>
<organism evidence="1 2">
    <name type="scientific">Trichinella pseudospiralis</name>
    <name type="common">Parasitic roundworm</name>
    <dbReference type="NCBI Taxonomy" id="6337"/>
    <lineage>
        <taxon>Eukaryota</taxon>
        <taxon>Metazoa</taxon>
        <taxon>Ecdysozoa</taxon>
        <taxon>Nematoda</taxon>
        <taxon>Enoplea</taxon>
        <taxon>Dorylaimia</taxon>
        <taxon>Trichinellida</taxon>
        <taxon>Trichinellidae</taxon>
        <taxon>Trichinella</taxon>
    </lineage>
</organism>
<protein>
    <submittedName>
        <fullName evidence="1">Uncharacterized protein</fullName>
    </submittedName>
</protein>
<name>A0A0V1JB73_TRIPS</name>
<evidence type="ECO:0000313" key="1">
    <source>
        <dbReference type="EMBL" id="KRZ32235.1"/>
    </source>
</evidence>
<dbReference type="Proteomes" id="UP000054805">
    <property type="component" value="Unassembled WGS sequence"/>
</dbReference>
<dbReference type="EMBL" id="JYDS01000018">
    <property type="protein sequence ID" value="KRZ32235.1"/>
    <property type="molecule type" value="Genomic_DNA"/>
</dbReference>
<feature type="non-terminal residue" evidence="1">
    <location>
        <position position="1"/>
    </location>
</feature>
<gene>
    <name evidence="1" type="ORF">T4B_12220</name>
</gene>
<accession>A0A0V1JB73</accession>
<feature type="non-terminal residue" evidence="1">
    <location>
        <position position="93"/>
    </location>
</feature>
<keyword evidence="2" id="KW-1185">Reference proteome</keyword>